<name>A0A7U3VP38_9ACTN</name>
<reference evidence="2 3" key="2">
    <citation type="journal article" date="2011" name="J. Antibiot.">
        <title>Furaquinocins I and J: novel polyketide isoprenoid hybrid compounds from Streptomyces reveromyceticus SN-593.</title>
        <authorList>
            <person name="Panthee S."/>
            <person name="Takahashi S."/>
            <person name="Takagi H."/>
            <person name="Nogawa T."/>
            <person name="Oowada E."/>
            <person name="Uramoto M."/>
            <person name="Osada H."/>
        </authorList>
    </citation>
    <scope>NUCLEOTIDE SEQUENCE [LARGE SCALE GENOMIC DNA]</scope>
    <source>
        <strain evidence="2 3">SN-593</strain>
    </source>
</reference>
<dbReference type="RefSeq" id="WP_202234461.1">
    <property type="nucleotide sequence ID" value="NZ_AP018365.1"/>
</dbReference>
<reference evidence="2 3" key="4">
    <citation type="journal article" date="2020" name="Sci. Rep.">
        <title>beta-carboline chemical signals induce reveromycin production through a LuxR family regulator in Streptomyces sp. SN-593.</title>
        <authorList>
            <person name="Panthee S."/>
            <person name="Kito N."/>
            <person name="Hayashi T."/>
            <person name="Shimizu T."/>
            <person name="Ishikawa J."/>
            <person name="Hamamoto H."/>
            <person name="Osada H."/>
            <person name="Takahashi S."/>
        </authorList>
    </citation>
    <scope>NUCLEOTIDE SEQUENCE [LARGE SCALE GENOMIC DNA]</scope>
    <source>
        <strain evidence="2 3">SN-593</strain>
    </source>
</reference>
<organism evidence="2 3">
    <name type="scientific">Actinacidiphila reveromycinica</name>
    <dbReference type="NCBI Taxonomy" id="659352"/>
    <lineage>
        <taxon>Bacteria</taxon>
        <taxon>Bacillati</taxon>
        <taxon>Actinomycetota</taxon>
        <taxon>Actinomycetes</taxon>
        <taxon>Kitasatosporales</taxon>
        <taxon>Streptomycetaceae</taxon>
        <taxon>Actinacidiphila</taxon>
    </lineage>
</organism>
<evidence type="ECO:0000256" key="1">
    <source>
        <dbReference type="SAM" id="MobiDB-lite"/>
    </source>
</evidence>
<evidence type="ECO:0000313" key="3">
    <source>
        <dbReference type="Proteomes" id="UP000595703"/>
    </source>
</evidence>
<dbReference type="KEGG" id="arev:RVR_4432"/>
<dbReference type="EMBL" id="AP018365">
    <property type="protein sequence ID" value="BBA98300.1"/>
    <property type="molecule type" value="Genomic_DNA"/>
</dbReference>
<reference evidence="2 3" key="1">
    <citation type="journal article" date="2010" name="J. Bacteriol.">
        <title>Biochemical characterization of a novel indole prenyltransferase from Streptomyces sp. SN-593.</title>
        <authorList>
            <person name="Takahashi S."/>
            <person name="Takagi H."/>
            <person name="Toyoda A."/>
            <person name="Uramoto M."/>
            <person name="Nogawa T."/>
            <person name="Ueki M."/>
            <person name="Sakaki Y."/>
            <person name="Osada H."/>
        </authorList>
    </citation>
    <scope>NUCLEOTIDE SEQUENCE [LARGE SCALE GENOMIC DNA]</scope>
    <source>
        <strain evidence="2 3">SN-593</strain>
    </source>
</reference>
<gene>
    <name evidence="2" type="ORF">RVR_4432</name>
</gene>
<dbReference type="AlphaFoldDB" id="A0A7U3VP38"/>
<feature type="compositionally biased region" description="Polar residues" evidence="1">
    <location>
        <begin position="190"/>
        <end position="199"/>
    </location>
</feature>
<evidence type="ECO:0000313" key="2">
    <source>
        <dbReference type="EMBL" id="BBA98300.1"/>
    </source>
</evidence>
<dbReference type="Proteomes" id="UP000595703">
    <property type="component" value="Chromosome"/>
</dbReference>
<protein>
    <submittedName>
        <fullName evidence="2">Uncharacterized protein</fullName>
    </submittedName>
</protein>
<sequence>MSNDDISEAPPSYAPCAAVRITPYDGDHPDHDQAVTYRFGTPITFVHVYRTRHPYLGTTVSRDEQQMPGLVGFTVPEDHEEADTALAVAQGLWQRRGTYVAVDLWSRSPHGYLYALVPFWKRLDLDEHPGLPERPEHRTVALGESCPAPRPVLWPRSVTEPGPYSVEPGVQMLLSTDVDPPPPAGFPAPTRTTGQRTAS</sequence>
<proteinExistence type="predicted"/>
<keyword evidence="3" id="KW-1185">Reference proteome</keyword>
<accession>A0A7U3VP38</accession>
<feature type="region of interest" description="Disordered" evidence="1">
    <location>
        <begin position="173"/>
        <end position="199"/>
    </location>
</feature>
<reference evidence="2 3" key="3">
    <citation type="journal article" date="2011" name="Nat. Chem. Biol.">
        <title>Reveromycin A biosynthesis uses RevG and RevJ for stereospecific spiroacetal formation.</title>
        <authorList>
            <person name="Takahashi S."/>
            <person name="Toyoda A."/>
            <person name="Sekiyama Y."/>
            <person name="Takagi H."/>
            <person name="Nogawa T."/>
            <person name="Uramoto M."/>
            <person name="Suzuki R."/>
            <person name="Koshino H."/>
            <person name="Kumano T."/>
            <person name="Panthee S."/>
            <person name="Dairi T."/>
            <person name="Ishikawa J."/>
            <person name="Ikeda H."/>
            <person name="Sakaki Y."/>
            <person name="Osada H."/>
        </authorList>
    </citation>
    <scope>NUCLEOTIDE SEQUENCE [LARGE SCALE GENOMIC DNA]</scope>
    <source>
        <strain evidence="2 3">SN-593</strain>
    </source>
</reference>